<dbReference type="InterPro" id="IPR032319">
    <property type="entry name" value="CLP1_P"/>
</dbReference>
<dbReference type="PANTHER" id="PTHR12755">
    <property type="entry name" value="CLEAVAGE/POLYADENYLATION FACTOR IA SUBUNIT CLP1P"/>
    <property type="match status" value="1"/>
</dbReference>
<dbReference type="PANTHER" id="PTHR12755:SF3">
    <property type="entry name" value="POLYNUCLEOTIDE 5'-HYDROXYL-KINASE NOL9"/>
    <property type="match status" value="1"/>
</dbReference>
<dbReference type="Pfam" id="PF24419">
    <property type="entry name" value="Cupin_NOL9"/>
    <property type="match status" value="1"/>
</dbReference>
<gene>
    <name evidence="12" type="primary">grc3</name>
    <name evidence="12" type="ORF">DNF11_0585</name>
</gene>
<dbReference type="VEuPathDB" id="FungiDB:DNF11_0585"/>
<keyword evidence="6 12" id="KW-0418">Kinase</keyword>
<dbReference type="STRING" id="425264.A0A3G2S0T5"/>
<feature type="compositionally biased region" description="Low complexity" evidence="9">
    <location>
        <begin position="15"/>
        <end position="35"/>
    </location>
</feature>
<organism evidence="12 13">
    <name type="scientific">Malassezia restricta (strain ATCC 96810 / NBRC 103918 / CBS 7877)</name>
    <name type="common">Seborrheic dermatitis infection agent</name>
    <dbReference type="NCBI Taxonomy" id="425264"/>
    <lineage>
        <taxon>Eukaryota</taxon>
        <taxon>Fungi</taxon>
        <taxon>Dikarya</taxon>
        <taxon>Basidiomycota</taxon>
        <taxon>Ustilaginomycotina</taxon>
        <taxon>Malasseziomycetes</taxon>
        <taxon>Malasseziales</taxon>
        <taxon>Malasseziaceae</taxon>
        <taxon>Malassezia</taxon>
    </lineage>
</organism>
<evidence type="ECO:0000256" key="9">
    <source>
        <dbReference type="SAM" id="MobiDB-lite"/>
    </source>
</evidence>
<sequence>MAPKSALEVRRERAAQQAQQTPPVPQAQAEDVPLASPSPPPAPGSDVVDTSMTSDVDVSMTEPMKADSPLVTSRRVLSYASKDQCILQHDSVCCGVHDESIVVRGTCMLQVVRGAVLLAGARLTPSSPPHPIYAPETFPAAEILPVPYSADSEHRDILPHYDTVVRLQSIKCGIEQLARVCPLAGMDPFALHRAVPGCTFTLESNASDTLCVPTEWRDVYDELGSLPSRVPMTLAVRGGKNTGKSTLARLLLHALLTNGEHRFVAFMELDVGQPEFGPPGMLSLHVFDAQRESGVFGPSWCTARVPVRAHFLGDVTPRNDPARYMAAVTDLMETYRQHFASYQSTQHVEALLHVSELMPHTSRASHTIPLIVNMHGWVKGLGLELVQHATAALCPTHVIDLGAMPLADTTHTITPFGDTLAGLGAMPARRLNAAESRTLSLLSYLHTTRLAQVGVHAHWDFACALVAQRPWIVDVHAGLGAGWATLDTGAHVDEALSLLAMNGAIAAIVQAPRPLPREESDNELDVWHVALRRGAVLSAVASPPALGLALVRSIDMERGEMHLLTPLDGQILKRAQDDTGLPLGLLQGALDLPFWGALDSDAYADIVQWRHDRPAPLLAGVPREQVPYLLWPSELLGMQNEGAEPLGARPRKVRRNLMRRRQMHPP</sequence>
<dbReference type="Pfam" id="PF16575">
    <property type="entry name" value="CLP1_P"/>
    <property type="match status" value="1"/>
</dbReference>
<dbReference type="InterPro" id="IPR045116">
    <property type="entry name" value="Clp1/Grc3"/>
</dbReference>
<dbReference type="GO" id="GO:0000448">
    <property type="term" value="P:cleavage in ITS2 between 5.8S rRNA and LSU-rRNA of tricistronic rRNA transcript (SSU-rRNA, 5.8S rRNA, LSU-rRNA)"/>
    <property type="evidence" value="ECO:0007669"/>
    <property type="project" value="TreeGrafter"/>
</dbReference>
<evidence type="ECO:0000256" key="5">
    <source>
        <dbReference type="ARBA" id="ARBA00022741"/>
    </source>
</evidence>
<proteinExistence type="inferred from homology"/>
<dbReference type="OrthoDB" id="2405412at2759"/>
<protein>
    <recommendedName>
        <fullName evidence="3">Polynucleotide 5'-hydroxyl-kinase GRC3</fullName>
    </recommendedName>
    <alternativeName>
        <fullName evidence="8">Polynucleotide 5'-hydroxyl-kinase NOL9</fullName>
    </alternativeName>
    <alternativeName>
        <fullName evidence="2">Polynucleotide 5'-hydroxyl-kinase grc3</fullName>
    </alternativeName>
</protein>
<keyword evidence="13" id="KW-1185">Reference proteome</keyword>
<comment type="similarity">
    <text evidence="1">Belongs to the Clp1 family. NOL9/GRC3 subfamily.</text>
</comment>
<dbReference type="GO" id="GO:0051731">
    <property type="term" value="F:polynucleotide 5'-hydroxyl-kinase activity"/>
    <property type="evidence" value="ECO:0007669"/>
    <property type="project" value="InterPro"/>
</dbReference>
<dbReference type="InterPro" id="IPR057573">
    <property type="entry name" value="NOL9_N"/>
</dbReference>
<dbReference type="AlphaFoldDB" id="A0A3G2S0T5"/>
<evidence type="ECO:0000313" key="12">
    <source>
        <dbReference type="EMBL" id="AYO41535.1"/>
    </source>
</evidence>
<dbReference type="EMBL" id="CP033148">
    <property type="protein sequence ID" value="AYO41535.1"/>
    <property type="molecule type" value="Genomic_DNA"/>
</dbReference>
<keyword evidence="5" id="KW-0547">Nucleotide-binding</keyword>
<dbReference type="InterPro" id="IPR027417">
    <property type="entry name" value="P-loop_NTPase"/>
</dbReference>
<keyword evidence="7" id="KW-0067">ATP-binding</keyword>
<evidence type="ECO:0000256" key="7">
    <source>
        <dbReference type="ARBA" id="ARBA00022840"/>
    </source>
</evidence>
<evidence type="ECO:0000259" key="11">
    <source>
        <dbReference type="Pfam" id="PF24419"/>
    </source>
</evidence>
<dbReference type="Proteomes" id="UP000269793">
    <property type="component" value="Chromosome I"/>
</dbReference>
<reference evidence="12 13" key="1">
    <citation type="submission" date="2018-10" db="EMBL/GenBank/DDBJ databases">
        <title>Complete genome sequence of Malassezia restricta CBS 7877.</title>
        <authorList>
            <person name="Morand S.C."/>
            <person name="Bertignac M."/>
            <person name="Iltis A."/>
            <person name="Kolder I."/>
            <person name="Pirovano W."/>
            <person name="Jourdain R."/>
            <person name="Clavaud C."/>
        </authorList>
    </citation>
    <scope>NUCLEOTIDE SEQUENCE [LARGE SCALE GENOMIC DNA]</scope>
    <source>
        <strain evidence="12 13">CBS 7877</strain>
    </source>
</reference>
<evidence type="ECO:0000256" key="6">
    <source>
        <dbReference type="ARBA" id="ARBA00022777"/>
    </source>
</evidence>
<feature type="domain" description="NOL9 N-terminal" evidence="11">
    <location>
        <begin position="87"/>
        <end position="157"/>
    </location>
</feature>
<evidence type="ECO:0000259" key="10">
    <source>
        <dbReference type="Pfam" id="PF16575"/>
    </source>
</evidence>
<accession>A0A3G2S0T5</accession>
<evidence type="ECO:0000256" key="2">
    <source>
        <dbReference type="ARBA" id="ARBA00018706"/>
    </source>
</evidence>
<feature type="region of interest" description="Disordered" evidence="9">
    <location>
        <begin position="1"/>
        <end position="51"/>
    </location>
</feature>
<dbReference type="GO" id="GO:0005634">
    <property type="term" value="C:nucleus"/>
    <property type="evidence" value="ECO:0007669"/>
    <property type="project" value="TreeGrafter"/>
</dbReference>
<keyword evidence="4 12" id="KW-0808">Transferase</keyword>
<evidence type="ECO:0000313" key="13">
    <source>
        <dbReference type="Proteomes" id="UP000269793"/>
    </source>
</evidence>
<feature type="domain" description="Clp1 P-loop" evidence="10">
    <location>
        <begin position="238"/>
        <end position="407"/>
    </location>
</feature>
<evidence type="ECO:0000256" key="1">
    <source>
        <dbReference type="ARBA" id="ARBA00011003"/>
    </source>
</evidence>
<evidence type="ECO:0000256" key="4">
    <source>
        <dbReference type="ARBA" id="ARBA00022679"/>
    </source>
</evidence>
<dbReference type="Gene3D" id="3.40.50.300">
    <property type="entry name" value="P-loop containing nucleotide triphosphate hydrolases"/>
    <property type="match status" value="1"/>
</dbReference>
<evidence type="ECO:0000256" key="3">
    <source>
        <dbReference type="ARBA" id="ARBA00019824"/>
    </source>
</evidence>
<evidence type="ECO:0000256" key="8">
    <source>
        <dbReference type="ARBA" id="ARBA00071212"/>
    </source>
</evidence>
<dbReference type="GO" id="GO:0005524">
    <property type="term" value="F:ATP binding"/>
    <property type="evidence" value="ECO:0007669"/>
    <property type="project" value="UniProtKB-KW"/>
</dbReference>
<name>A0A3G2S0T5_MALR7</name>